<dbReference type="Proteomes" id="UP000789702">
    <property type="component" value="Unassembled WGS sequence"/>
</dbReference>
<keyword evidence="2" id="KW-1185">Reference proteome</keyword>
<gene>
    <name evidence="1" type="ORF">DHETER_LOCUS4850</name>
</gene>
<sequence>MKFYLFELLVLIVSVFVLVNAIPAPKAPKVPKATNANQTSSSTNSTATCFQKQNGLDAEALQKKFATFTTSTPCNTGDTACINGQFAQCTNKNNWALQPCSGGLTCCALPLVNKPGTSITCDSKADQDARINAAKNAC</sequence>
<evidence type="ECO:0000313" key="2">
    <source>
        <dbReference type="Proteomes" id="UP000789702"/>
    </source>
</evidence>
<organism evidence="1 2">
    <name type="scientific">Dentiscutata heterogama</name>
    <dbReference type="NCBI Taxonomy" id="1316150"/>
    <lineage>
        <taxon>Eukaryota</taxon>
        <taxon>Fungi</taxon>
        <taxon>Fungi incertae sedis</taxon>
        <taxon>Mucoromycota</taxon>
        <taxon>Glomeromycotina</taxon>
        <taxon>Glomeromycetes</taxon>
        <taxon>Diversisporales</taxon>
        <taxon>Gigasporaceae</taxon>
        <taxon>Dentiscutata</taxon>
    </lineage>
</organism>
<accession>A0ACA9LSU8</accession>
<dbReference type="EMBL" id="CAJVPU010005039">
    <property type="protein sequence ID" value="CAG8542079.1"/>
    <property type="molecule type" value="Genomic_DNA"/>
</dbReference>
<proteinExistence type="predicted"/>
<name>A0ACA9LSU8_9GLOM</name>
<protein>
    <submittedName>
        <fullName evidence="1">3700_t:CDS:1</fullName>
    </submittedName>
</protein>
<reference evidence="1" key="1">
    <citation type="submission" date="2021-06" db="EMBL/GenBank/DDBJ databases">
        <authorList>
            <person name="Kallberg Y."/>
            <person name="Tangrot J."/>
            <person name="Rosling A."/>
        </authorList>
    </citation>
    <scope>NUCLEOTIDE SEQUENCE</scope>
    <source>
        <strain evidence="1">IL203A</strain>
    </source>
</reference>
<evidence type="ECO:0000313" key="1">
    <source>
        <dbReference type="EMBL" id="CAG8542079.1"/>
    </source>
</evidence>
<comment type="caution">
    <text evidence="1">The sequence shown here is derived from an EMBL/GenBank/DDBJ whole genome shotgun (WGS) entry which is preliminary data.</text>
</comment>